<evidence type="ECO:0000313" key="1">
    <source>
        <dbReference type="EMBL" id="RSL76910.1"/>
    </source>
</evidence>
<accession>A0A428RHC1</accession>
<protein>
    <submittedName>
        <fullName evidence="1">Uncharacterized protein</fullName>
    </submittedName>
</protein>
<reference evidence="1 2" key="1">
    <citation type="submission" date="2017-06" db="EMBL/GenBank/DDBJ databases">
        <title>Comparative genomic analysis of Ambrosia Fusariam Clade fungi.</title>
        <authorList>
            <person name="Stajich J.E."/>
            <person name="Carrillo J."/>
            <person name="Kijimoto T."/>
            <person name="Eskalen A."/>
            <person name="O'Donnell K."/>
            <person name="Kasson M."/>
        </authorList>
    </citation>
    <scope>NUCLEOTIDE SEQUENCE [LARGE SCALE GENOMIC DNA]</scope>
    <source>
        <strain evidence="1 2">NRRL62606</strain>
    </source>
</reference>
<dbReference type="AlphaFoldDB" id="A0A428RHC1"/>
<keyword evidence="2" id="KW-1185">Reference proteome</keyword>
<name>A0A428RHC1_9HYPO</name>
<evidence type="ECO:0000313" key="2">
    <source>
        <dbReference type="Proteomes" id="UP000287972"/>
    </source>
</evidence>
<sequence length="158" mass="16968">MLSLSCMARSRLARCVRVTSAITRLASSVELVDPTPLGLAKPACPGLPHCGYPCRPLSGISGFTLPSSIAATPLGHPSCDQMGPPRPHPSNKLSPLTTVRNSVLARHGRISITHWLPRMPAPASLSGFLVSWSTIPLYEVELLQVRSENGTRSPRWAL</sequence>
<gene>
    <name evidence="1" type="ORF">CEP51_009549</name>
</gene>
<dbReference type="EMBL" id="NKCL01000273">
    <property type="protein sequence ID" value="RSL76910.1"/>
    <property type="molecule type" value="Genomic_DNA"/>
</dbReference>
<organism evidence="1 2">
    <name type="scientific">Fusarium floridanum</name>
    <dbReference type="NCBI Taxonomy" id="1325733"/>
    <lineage>
        <taxon>Eukaryota</taxon>
        <taxon>Fungi</taxon>
        <taxon>Dikarya</taxon>
        <taxon>Ascomycota</taxon>
        <taxon>Pezizomycotina</taxon>
        <taxon>Sordariomycetes</taxon>
        <taxon>Hypocreomycetidae</taxon>
        <taxon>Hypocreales</taxon>
        <taxon>Nectriaceae</taxon>
        <taxon>Fusarium</taxon>
        <taxon>Fusarium solani species complex</taxon>
    </lineage>
</organism>
<proteinExistence type="predicted"/>
<dbReference type="Proteomes" id="UP000287972">
    <property type="component" value="Unassembled WGS sequence"/>
</dbReference>
<comment type="caution">
    <text evidence="1">The sequence shown here is derived from an EMBL/GenBank/DDBJ whole genome shotgun (WGS) entry which is preliminary data.</text>
</comment>